<comment type="caution">
    <text evidence="2">The sequence shown here is derived from an EMBL/GenBank/DDBJ whole genome shotgun (WGS) entry which is preliminary data.</text>
</comment>
<dbReference type="AlphaFoldDB" id="A0A1F5SA22"/>
<dbReference type="STRING" id="1797985.A2Y83_00640"/>
<evidence type="ECO:0000313" key="2">
    <source>
        <dbReference type="EMBL" id="OGF23313.1"/>
    </source>
</evidence>
<protein>
    <submittedName>
        <fullName evidence="2">Uncharacterized protein</fullName>
    </submittedName>
</protein>
<dbReference type="EMBL" id="MFFS01000003">
    <property type="protein sequence ID" value="OGF23313.1"/>
    <property type="molecule type" value="Genomic_DNA"/>
</dbReference>
<organism evidence="2 3">
    <name type="scientific">Candidatus Falkowbacteria bacterium RBG_13_39_14</name>
    <dbReference type="NCBI Taxonomy" id="1797985"/>
    <lineage>
        <taxon>Bacteria</taxon>
        <taxon>Candidatus Falkowiibacteriota</taxon>
    </lineage>
</organism>
<evidence type="ECO:0000313" key="3">
    <source>
        <dbReference type="Proteomes" id="UP000178323"/>
    </source>
</evidence>
<evidence type="ECO:0000256" key="1">
    <source>
        <dbReference type="SAM" id="MobiDB-lite"/>
    </source>
</evidence>
<name>A0A1F5SA22_9BACT</name>
<gene>
    <name evidence="2" type="ORF">A2Y83_00640</name>
</gene>
<sequence length="369" mass="43233">MPERENFLKEELAKMEKKKETGDDAIEFSEFQENNDREETIESKEIKKNRQRYYFHGSFEQTIESIEKDGFRFKDAIPNITTSPLQGMNFPMSQILKGEEGIKQRIKHFKGGQSREEIAKGITEKDAVLFVIEHPISYGAFTTKIGSPNVFSTPEQIPADIEDRVYYRRGQWQGNQRYMSERRITEKPGQELNKKRTAEGVWEKVPEGEKIGKALTLPPDSLKMIIRHNAEFNSFFEDIRNKFREGISIDKEEAINELADYLSKRGDNILKDEIADKRELAENMVRGEMEHYIVSKIRRMFLEIERLKGKELVDVFNELGKGKKAEPPALSKIEIERELENLEKLNIEDEFLRRYLEINIGKLKRELDF</sequence>
<reference evidence="2 3" key="1">
    <citation type="journal article" date="2016" name="Nat. Commun.">
        <title>Thousands of microbial genomes shed light on interconnected biogeochemical processes in an aquifer system.</title>
        <authorList>
            <person name="Anantharaman K."/>
            <person name="Brown C.T."/>
            <person name="Hug L.A."/>
            <person name="Sharon I."/>
            <person name="Castelle C.J."/>
            <person name="Probst A.J."/>
            <person name="Thomas B.C."/>
            <person name="Singh A."/>
            <person name="Wilkins M.J."/>
            <person name="Karaoz U."/>
            <person name="Brodie E.L."/>
            <person name="Williams K.H."/>
            <person name="Hubbard S.S."/>
            <person name="Banfield J.F."/>
        </authorList>
    </citation>
    <scope>NUCLEOTIDE SEQUENCE [LARGE SCALE GENOMIC DNA]</scope>
</reference>
<dbReference type="Proteomes" id="UP000178323">
    <property type="component" value="Unassembled WGS sequence"/>
</dbReference>
<feature type="region of interest" description="Disordered" evidence="1">
    <location>
        <begin position="15"/>
        <end position="40"/>
    </location>
</feature>
<proteinExistence type="predicted"/>
<accession>A0A1F5SA22</accession>